<protein>
    <submittedName>
        <fullName evidence="1">Uncharacterized protein</fullName>
    </submittedName>
</protein>
<dbReference type="EMBL" id="GBRH01190679">
    <property type="protein sequence ID" value="JAE07217.1"/>
    <property type="molecule type" value="Transcribed_RNA"/>
</dbReference>
<reference evidence="1" key="1">
    <citation type="submission" date="2014-09" db="EMBL/GenBank/DDBJ databases">
        <authorList>
            <person name="Magalhaes I.L.F."/>
            <person name="Oliveira U."/>
            <person name="Santos F.R."/>
            <person name="Vidigal T.H.D.A."/>
            <person name="Brescovit A.D."/>
            <person name="Santos A.J."/>
        </authorList>
    </citation>
    <scope>NUCLEOTIDE SEQUENCE</scope>
    <source>
        <tissue evidence="1">Shoot tissue taken approximately 20 cm above the soil surface</tissue>
    </source>
</reference>
<dbReference type="AlphaFoldDB" id="A0A0A9F4F4"/>
<organism evidence="1">
    <name type="scientific">Arundo donax</name>
    <name type="common">Giant reed</name>
    <name type="synonym">Donax arundinaceus</name>
    <dbReference type="NCBI Taxonomy" id="35708"/>
    <lineage>
        <taxon>Eukaryota</taxon>
        <taxon>Viridiplantae</taxon>
        <taxon>Streptophyta</taxon>
        <taxon>Embryophyta</taxon>
        <taxon>Tracheophyta</taxon>
        <taxon>Spermatophyta</taxon>
        <taxon>Magnoliopsida</taxon>
        <taxon>Liliopsida</taxon>
        <taxon>Poales</taxon>
        <taxon>Poaceae</taxon>
        <taxon>PACMAD clade</taxon>
        <taxon>Arundinoideae</taxon>
        <taxon>Arundineae</taxon>
        <taxon>Arundo</taxon>
    </lineage>
</organism>
<reference evidence="1" key="2">
    <citation type="journal article" date="2015" name="Data Brief">
        <title>Shoot transcriptome of the giant reed, Arundo donax.</title>
        <authorList>
            <person name="Barrero R.A."/>
            <person name="Guerrero F.D."/>
            <person name="Moolhuijzen P."/>
            <person name="Goolsby J.A."/>
            <person name="Tidwell J."/>
            <person name="Bellgard S.E."/>
            <person name="Bellgard M.I."/>
        </authorList>
    </citation>
    <scope>NUCLEOTIDE SEQUENCE</scope>
    <source>
        <tissue evidence="1">Shoot tissue taken approximately 20 cm above the soil surface</tissue>
    </source>
</reference>
<proteinExistence type="predicted"/>
<evidence type="ECO:0000313" key="1">
    <source>
        <dbReference type="EMBL" id="JAE07217.1"/>
    </source>
</evidence>
<name>A0A0A9F4F4_ARUDO</name>
<accession>A0A0A9F4F4</accession>
<sequence>MRSPWSTLLLYKCSCKRRYVQIVNNWSSSLTFFASSVFIRNST</sequence>